<organism evidence="1 2">
    <name type="scientific">Mycolicibacterium conceptionense</name>
    <dbReference type="NCBI Taxonomy" id="451644"/>
    <lineage>
        <taxon>Bacteria</taxon>
        <taxon>Bacillati</taxon>
        <taxon>Actinomycetota</taxon>
        <taxon>Actinomycetes</taxon>
        <taxon>Mycobacteriales</taxon>
        <taxon>Mycobacteriaceae</taxon>
        <taxon>Mycolicibacterium</taxon>
    </lineage>
</organism>
<protein>
    <submittedName>
        <fullName evidence="1">Uncharacterized protein</fullName>
    </submittedName>
</protein>
<proteinExistence type="predicted"/>
<comment type="caution">
    <text evidence="1">The sequence shown here is derived from an EMBL/GenBank/DDBJ whole genome shotgun (WGS) entry which is preliminary data.</text>
</comment>
<dbReference type="AlphaFoldDB" id="A0A0J8TWZ6"/>
<dbReference type="Proteomes" id="UP000037594">
    <property type="component" value="Unassembled WGS sequence"/>
</dbReference>
<sequence>MKFRFEGSSKTFDAVGFGPTWNGWVQPTVTENTLREVIVHWDALDDEMFHTILVTPDGTATIAERYRDPDAEYDPDANYDITVKPDDSGHYTLTLGLTLVEVP</sequence>
<gene>
    <name evidence="1" type="ORF">ACT17_32795</name>
</gene>
<dbReference type="PATRIC" id="fig|451644.5.peg.6739"/>
<reference evidence="1 2" key="1">
    <citation type="submission" date="2015-06" db="EMBL/GenBank/DDBJ databases">
        <title>Genome sequence of Mycobacterium conceptionense strain MLE.</title>
        <authorList>
            <person name="Greninger A.L."/>
            <person name="Cunningham G."/>
            <person name="Chiu C.Y."/>
            <person name="Miller S."/>
        </authorList>
    </citation>
    <scope>NUCLEOTIDE SEQUENCE [LARGE SCALE GENOMIC DNA]</scope>
    <source>
        <strain evidence="1 2">MLE</strain>
    </source>
</reference>
<dbReference type="RefSeq" id="WP_048896543.1">
    <property type="nucleotide sequence ID" value="NZ_LFOD01000064.1"/>
</dbReference>
<name>A0A0J8TWZ6_9MYCO</name>
<evidence type="ECO:0000313" key="1">
    <source>
        <dbReference type="EMBL" id="KMV13961.1"/>
    </source>
</evidence>
<accession>A0A0J8TWZ6</accession>
<dbReference type="OrthoDB" id="4775424at2"/>
<evidence type="ECO:0000313" key="2">
    <source>
        <dbReference type="Proteomes" id="UP000037594"/>
    </source>
</evidence>
<dbReference type="EMBL" id="LFOD01000064">
    <property type="protein sequence ID" value="KMV13961.1"/>
    <property type="molecule type" value="Genomic_DNA"/>
</dbReference>